<comment type="catalytic activity">
    <reaction evidence="18">
        <text>N(6),N(6)-dimethyl-L-lysyl(36)-[histone H3] + 2 2-oxoglutarate + 2 O2 = L-lysyl(36)-[histone H3] + 2 formaldehyde + 2 succinate + 2 CO2</text>
        <dbReference type="Rhea" id="RHEA:42032"/>
        <dbReference type="Rhea" id="RHEA-COMP:9785"/>
        <dbReference type="Rhea" id="RHEA-COMP:9787"/>
        <dbReference type="ChEBI" id="CHEBI:15379"/>
        <dbReference type="ChEBI" id="CHEBI:16526"/>
        <dbReference type="ChEBI" id="CHEBI:16810"/>
        <dbReference type="ChEBI" id="CHEBI:16842"/>
        <dbReference type="ChEBI" id="CHEBI:29969"/>
        <dbReference type="ChEBI" id="CHEBI:30031"/>
        <dbReference type="ChEBI" id="CHEBI:61976"/>
        <dbReference type="EC" id="1.14.11.27"/>
    </reaction>
</comment>
<dbReference type="PROSITE" id="PS50016">
    <property type="entry name" value="ZF_PHD_2"/>
    <property type="match status" value="1"/>
</dbReference>
<dbReference type="InterPro" id="IPR003347">
    <property type="entry name" value="JmjC_dom"/>
</dbReference>
<dbReference type="SMART" id="SM00249">
    <property type="entry name" value="PHD"/>
    <property type="match status" value="1"/>
</dbReference>
<evidence type="ECO:0000256" key="3">
    <source>
        <dbReference type="ARBA" id="ARBA00008037"/>
    </source>
</evidence>
<keyword evidence="11" id="KW-0223">Dioxygenase</keyword>
<dbReference type="Gene3D" id="2.60.120.650">
    <property type="entry name" value="Cupin"/>
    <property type="match status" value="1"/>
</dbReference>
<dbReference type="EC" id="1.14.11.27" evidence="4"/>
<evidence type="ECO:0000256" key="18">
    <source>
        <dbReference type="ARBA" id="ARBA00047915"/>
    </source>
</evidence>
<evidence type="ECO:0000259" key="22">
    <source>
        <dbReference type="PROSITE" id="PS51058"/>
    </source>
</evidence>
<feature type="compositionally biased region" description="Basic and acidic residues" evidence="20">
    <location>
        <begin position="892"/>
        <end position="903"/>
    </location>
</feature>
<evidence type="ECO:0000256" key="14">
    <source>
        <dbReference type="ARBA" id="ARBA00023015"/>
    </source>
</evidence>
<evidence type="ECO:0000256" key="20">
    <source>
        <dbReference type="SAM" id="MobiDB-lite"/>
    </source>
</evidence>
<evidence type="ECO:0000256" key="6">
    <source>
        <dbReference type="ARBA" id="ARBA00022614"/>
    </source>
</evidence>
<sequence>MATMQRVKERKTYTDVDIDDDEIEGKRNYALDEKLRSPKYCRDYVQQLKGEEFCLSYIQEHGLEKPIVFFEKSGLGLRVPSENFKVCDVKQCVGSRRMLDVMDVTTQKGMEMSMREWVTYYENMQRERLLNVISLEFSHTKLENYVESPNLVRQIDWVDTVWPRHLKECQTESTNIIERMKYPKVQKYCLMSVAGCYTDFHIDFGGTSVWYHILHGEKVFWLIPPTERNVEIYTNWVLSGKQGDVFLADHVEGCERIELKAGYTFIIPSGWIHAVFTPKDSLVFGGNFLHSYNIVNQLRVSEVEDKTHVPQKFRYPFYAEIAWYVLARYITCMTGKQCLVLPAENKENVDDKRESSPFLQDESSRPSSRGSQDEDQTVVKTPDGIQQPSTPKFPKKVMIELTRIDQAGRIKSSSDDENSSFRRIKSPRKSSSDSCSSADTEIYEKNEDFGNSQSASERGDSKPVKKLKMEADDPMARRASQRTFYLTKWELEGLRKLVDWLEELPLSKKGVPRDMMNADEVLTDIKRLLMDHEDDNQKLAVNGEPLLVWPPSKKPPKPKVYKMPSGSKGSKSQASKNSASTGIRRRRVRCRKCEPCTRTDCGECNFCKDMKKYGGPGRMKQSCKSRQCLAPVISNAAFCMICGKDERTNTGQGETSTSLMECGICWEIVHPECLRQKYENLDNEGNINEDLPNSWECPKCCHDGKQGQLKPRIVKVKKEEDIQSPKPESMTSSNESLDTLRLESDTESKRVTAKPAEDVKQEEDTEEYEDQEGDLEVDPDNVNDRVTSPGLPALKTPPSKAKLKTPKYVSPSQRSLEPNIGKLSGITPKSNLTITHRGKSLSPGGRGRGIKKGVMTPDSTTTEEMVPESVFTRSGRKVKRSPQFDDDNMDTESSKKRPRREGLVSKTELTDESGVKVLKGQGYSSPGLQKKMKTYQNYGSSTEEDSLSPERYEGVMKKKISTVGKYGMGKSKSLPTTPSQSGKRGTLSKKYPTDTPDKQNKPPKSDLKGVSHTGVGMETNATLTCSKFVVRPVAPPPPPDCVELEDGDIHPLKRKHWTKIFSYLSYPDLARCLSVSKAFNRWAMNHELWSVIDLSRRRIIQVHLIGMVKRQPKTLHLNAVVMTQNQLSWLLARLPQLKNLSLASCSWATVSALCFSACPLLHDLNLSWSLGLNETCFKDLVSPPSDLRPGMREVSRLHKLKQLRIAGTDIEDASLGHIAQYLTSLEKLDISFCQRISDRGIQLLIDSNNGALSNTLKTLDISGLRDLTEVSMESLVKCNLLSSVKIVKCPKITSDVVKKFPRKSVAFLK</sequence>
<dbReference type="Pfam" id="PF17811">
    <property type="entry name" value="JHD"/>
    <property type="match status" value="1"/>
</dbReference>
<dbReference type="SUPFAM" id="SSF57903">
    <property type="entry name" value="FYVE/PHD zinc finger"/>
    <property type="match status" value="1"/>
</dbReference>
<dbReference type="InterPro" id="IPR002857">
    <property type="entry name" value="Znf_CXXC"/>
</dbReference>
<dbReference type="SUPFAM" id="SSF51197">
    <property type="entry name" value="Clavaminate synthase-like"/>
    <property type="match status" value="1"/>
</dbReference>
<dbReference type="PANTHER" id="PTHR23123">
    <property type="entry name" value="PHD/F-BOX CONTAINING PROTEIN"/>
    <property type="match status" value="1"/>
</dbReference>
<dbReference type="InterPro" id="IPR050690">
    <property type="entry name" value="JHDM1_Histone_Demethylase"/>
</dbReference>
<dbReference type="CDD" id="cd15555">
    <property type="entry name" value="PHD_KDM2A_2B"/>
    <property type="match status" value="1"/>
</dbReference>
<dbReference type="Gene3D" id="1.20.58.1360">
    <property type="match status" value="1"/>
</dbReference>
<proteinExistence type="inferred from homology"/>
<evidence type="ECO:0000256" key="5">
    <source>
        <dbReference type="ARBA" id="ARBA00022491"/>
    </source>
</evidence>
<evidence type="ECO:0000256" key="8">
    <source>
        <dbReference type="ARBA" id="ARBA00022771"/>
    </source>
</evidence>
<reference evidence="24" key="1">
    <citation type="submission" date="2019-08" db="EMBL/GenBank/DDBJ databases">
        <title>The improved chromosome-level genome for the pearl oyster Pinctada fucata martensii using PacBio sequencing and Hi-C.</title>
        <authorList>
            <person name="Zheng Z."/>
        </authorList>
    </citation>
    <scope>NUCLEOTIDE SEQUENCE</scope>
    <source>
        <strain evidence="24">ZZ-2019</strain>
        <tissue evidence="24">Adductor muscle</tissue>
    </source>
</reference>
<dbReference type="InterPro" id="IPR041070">
    <property type="entry name" value="JHD"/>
</dbReference>
<evidence type="ECO:0000256" key="10">
    <source>
        <dbReference type="ARBA" id="ARBA00022853"/>
    </source>
</evidence>
<evidence type="ECO:0000256" key="2">
    <source>
        <dbReference type="ARBA" id="ARBA00004123"/>
    </source>
</evidence>
<evidence type="ECO:0000259" key="21">
    <source>
        <dbReference type="PROSITE" id="PS50016"/>
    </source>
</evidence>
<feature type="domain" description="CXXC-type" evidence="22">
    <location>
        <begin position="583"/>
        <end position="629"/>
    </location>
</feature>
<dbReference type="Pfam" id="PF12937">
    <property type="entry name" value="F-box-like"/>
    <property type="match status" value="1"/>
</dbReference>
<dbReference type="FunFam" id="2.60.120.650:FF:000005">
    <property type="entry name" value="lysine-specific demethylase 2A isoform X1"/>
    <property type="match status" value="1"/>
</dbReference>
<dbReference type="Pfam" id="PF25372">
    <property type="entry name" value="DUF7885"/>
    <property type="match status" value="1"/>
</dbReference>
<dbReference type="Gene3D" id="3.80.10.10">
    <property type="entry name" value="Ribonuclease Inhibitor"/>
    <property type="match status" value="1"/>
</dbReference>
<keyword evidence="12" id="KW-0560">Oxidoreductase</keyword>
<comment type="caution">
    <text evidence="24">The sequence shown here is derived from an EMBL/GenBank/DDBJ whole genome shotgun (WGS) entry which is preliminary data.</text>
</comment>
<dbReference type="PROSITE" id="PS51184">
    <property type="entry name" value="JMJC"/>
    <property type="match status" value="1"/>
</dbReference>
<keyword evidence="7" id="KW-0479">Metal-binding</keyword>
<keyword evidence="15" id="KW-0238">DNA-binding</keyword>
<evidence type="ECO:0000313" key="25">
    <source>
        <dbReference type="Proteomes" id="UP001186944"/>
    </source>
</evidence>
<keyword evidence="5" id="KW-0678">Repressor</keyword>
<keyword evidence="13" id="KW-0408">Iron</keyword>
<dbReference type="GO" id="GO:0008270">
    <property type="term" value="F:zinc ion binding"/>
    <property type="evidence" value="ECO:0007669"/>
    <property type="project" value="UniProtKB-KW"/>
</dbReference>
<evidence type="ECO:0000256" key="4">
    <source>
        <dbReference type="ARBA" id="ARBA00013246"/>
    </source>
</evidence>
<evidence type="ECO:0000256" key="16">
    <source>
        <dbReference type="ARBA" id="ARBA00023163"/>
    </source>
</evidence>
<feature type="domain" description="JmjC" evidence="23">
    <location>
        <begin position="137"/>
        <end position="305"/>
    </location>
</feature>
<comment type="similarity">
    <text evidence="3">Belongs to the JHDM1 histone demethylase family.</text>
</comment>
<comment type="subcellular location">
    <subcellularLocation>
        <location evidence="2">Nucleus</location>
    </subcellularLocation>
</comment>
<feature type="compositionally biased region" description="Acidic residues" evidence="20">
    <location>
        <begin position="760"/>
        <end position="781"/>
    </location>
</feature>
<dbReference type="InterPro" id="IPR001810">
    <property type="entry name" value="F-box_dom"/>
</dbReference>
<feature type="compositionally biased region" description="Low complexity" evidence="20">
    <location>
        <begin position="561"/>
        <end position="580"/>
    </location>
</feature>
<feature type="region of interest" description="Disordered" evidence="20">
    <location>
        <begin position="350"/>
        <end position="396"/>
    </location>
</feature>
<dbReference type="SMART" id="SM00367">
    <property type="entry name" value="LRR_CC"/>
    <property type="match status" value="4"/>
</dbReference>
<dbReference type="Gene3D" id="3.30.40.10">
    <property type="entry name" value="Zinc/RING finger domain, C3HC4 (zinc finger)"/>
    <property type="match status" value="1"/>
</dbReference>
<keyword evidence="14" id="KW-0805">Transcription regulation</keyword>
<evidence type="ECO:0000256" key="9">
    <source>
        <dbReference type="ARBA" id="ARBA00022833"/>
    </source>
</evidence>
<feature type="region of interest" description="Disordered" evidence="20">
    <location>
        <begin position="712"/>
        <end position="952"/>
    </location>
</feature>
<dbReference type="InterPro" id="IPR013083">
    <property type="entry name" value="Znf_RING/FYVE/PHD"/>
</dbReference>
<feature type="region of interest" description="Disordered" evidence="20">
    <location>
        <begin position="546"/>
        <end position="583"/>
    </location>
</feature>
<name>A0AA88XIR6_PINIB</name>
<evidence type="ECO:0000256" key="12">
    <source>
        <dbReference type="ARBA" id="ARBA00023002"/>
    </source>
</evidence>
<dbReference type="InterPro" id="IPR006553">
    <property type="entry name" value="Leu-rich_rpt_Cys-con_subtyp"/>
</dbReference>
<evidence type="ECO:0000256" key="19">
    <source>
        <dbReference type="PROSITE-ProRule" id="PRU00509"/>
    </source>
</evidence>
<keyword evidence="10" id="KW-0156">Chromatin regulator</keyword>
<organism evidence="24 25">
    <name type="scientific">Pinctada imbricata</name>
    <name type="common">Atlantic pearl-oyster</name>
    <name type="synonym">Pinctada martensii</name>
    <dbReference type="NCBI Taxonomy" id="66713"/>
    <lineage>
        <taxon>Eukaryota</taxon>
        <taxon>Metazoa</taxon>
        <taxon>Spiralia</taxon>
        <taxon>Lophotrochozoa</taxon>
        <taxon>Mollusca</taxon>
        <taxon>Bivalvia</taxon>
        <taxon>Autobranchia</taxon>
        <taxon>Pteriomorphia</taxon>
        <taxon>Pterioida</taxon>
        <taxon>Pterioidea</taxon>
        <taxon>Pteriidae</taxon>
        <taxon>Pinctada</taxon>
    </lineage>
</organism>
<dbReference type="Proteomes" id="UP001186944">
    <property type="component" value="Unassembled WGS sequence"/>
</dbReference>
<evidence type="ECO:0000256" key="17">
    <source>
        <dbReference type="ARBA" id="ARBA00023242"/>
    </source>
</evidence>
<feature type="region of interest" description="Disordered" evidence="20">
    <location>
        <begin position="966"/>
        <end position="1013"/>
    </location>
</feature>
<accession>A0AA88XIR6</accession>
<feature type="domain" description="PHD-type" evidence="21">
    <location>
        <begin position="636"/>
        <end position="703"/>
    </location>
</feature>
<evidence type="ECO:0000256" key="1">
    <source>
        <dbReference type="ARBA" id="ARBA00001954"/>
    </source>
</evidence>
<keyword evidence="25" id="KW-1185">Reference proteome</keyword>
<dbReference type="EMBL" id="VSWD01000013">
    <property type="protein sequence ID" value="KAK3085173.1"/>
    <property type="molecule type" value="Genomic_DNA"/>
</dbReference>
<dbReference type="Pfam" id="PF02373">
    <property type="entry name" value="JmjC"/>
    <property type="match status" value="1"/>
</dbReference>
<keyword evidence="17" id="KW-0539">Nucleus</keyword>
<dbReference type="SUPFAM" id="SSF52047">
    <property type="entry name" value="RNI-like"/>
    <property type="match status" value="1"/>
</dbReference>
<keyword evidence="6" id="KW-0433">Leucine-rich repeat</keyword>
<dbReference type="GO" id="GO:0005634">
    <property type="term" value="C:nucleus"/>
    <property type="evidence" value="ECO:0007669"/>
    <property type="project" value="UniProtKB-SubCell"/>
</dbReference>
<evidence type="ECO:0000256" key="13">
    <source>
        <dbReference type="ARBA" id="ARBA00023004"/>
    </source>
</evidence>
<dbReference type="GO" id="GO:0140680">
    <property type="term" value="F:histone H3K36me/H3K36me2 demethylase activity"/>
    <property type="evidence" value="ECO:0007669"/>
    <property type="project" value="UniProtKB-EC"/>
</dbReference>
<feature type="compositionally biased region" description="Polar residues" evidence="20">
    <location>
        <begin position="973"/>
        <end position="983"/>
    </location>
</feature>
<dbReference type="InterPro" id="IPR057207">
    <property type="entry name" value="FBXL15_LRR"/>
</dbReference>
<gene>
    <name evidence="24" type="ORF">FSP39_025494</name>
</gene>
<feature type="region of interest" description="Disordered" evidence="20">
    <location>
        <begin position="408"/>
        <end position="474"/>
    </location>
</feature>
<dbReference type="PROSITE" id="PS51058">
    <property type="entry name" value="ZF_CXXC"/>
    <property type="match status" value="1"/>
</dbReference>
<keyword evidence="16" id="KW-0804">Transcription</keyword>
<keyword evidence="9" id="KW-0862">Zinc</keyword>
<dbReference type="Pfam" id="PF16866">
    <property type="entry name" value="PHD_4"/>
    <property type="match status" value="1"/>
</dbReference>
<dbReference type="InterPro" id="IPR019787">
    <property type="entry name" value="Znf_PHD-finger"/>
</dbReference>
<evidence type="ECO:0000256" key="11">
    <source>
        <dbReference type="ARBA" id="ARBA00022964"/>
    </source>
</evidence>
<keyword evidence="8 19" id="KW-0863">Zinc-finger</keyword>
<evidence type="ECO:0000259" key="23">
    <source>
        <dbReference type="PROSITE" id="PS51184"/>
    </source>
</evidence>
<evidence type="ECO:0000256" key="7">
    <source>
        <dbReference type="ARBA" id="ARBA00022723"/>
    </source>
</evidence>
<feature type="compositionally biased region" description="Basic and acidic residues" evidence="20">
    <location>
        <begin position="457"/>
        <end position="474"/>
    </location>
</feature>
<dbReference type="PROSITE" id="PS01359">
    <property type="entry name" value="ZF_PHD_1"/>
    <property type="match status" value="1"/>
</dbReference>
<comment type="cofactor">
    <cofactor evidence="1">
        <name>Fe(2+)</name>
        <dbReference type="ChEBI" id="CHEBI:29033"/>
    </cofactor>
</comment>
<feature type="compositionally biased region" description="Basic and acidic residues" evidence="20">
    <location>
        <begin position="991"/>
        <end position="1009"/>
    </location>
</feature>
<dbReference type="InterPro" id="IPR001965">
    <property type="entry name" value="Znf_PHD"/>
</dbReference>
<feature type="compositionally biased region" description="Basic and acidic residues" evidence="20">
    <location>
        <begin position="738"/>
        <end position="759"/>
    </location>
</feature>
<dbReference type="InterPro" id="IPR032675">
    <property type="entry name" value="LRR_dom_sf"/>
</dbReference>
<evidence type="ECO:0000256" key="15">
    <source>
        <dbReference type="ARBA" id="ARBA00023125"/>
    </source>
</evidence>
<dbReference type="SMART" id="SM00558">
    <property type="entry name" value="JmjC"/>
    <property type="match status" value="1"/>
</dbReference>
<protein>
    <recommendedName>
        <fullName evidence="4">[histone H3]-dimethyl-L-lysine(36) demethylase</fullName>
        <ecNumber evidence="4">1.14.11.27</ecNumber>
    </recommendedName>
</protein>
<dbReference type="Pfam" id="PF02008">
    <property type="entry name" value="zf-CXXC"/>
    <property type="match status" value="1"/>
</dbReference>
<dbReference type="GO" id="GO:0003677">
    <property type="term" value="F:DNA binding"/>
    <property type="evidence" value="ECO:0007669"/>
    <property type="project" value="UniProtKB-KW"/>
</dbReference>
<dbReference type="CDD" id="cd21743">
    <property type="entry name" value="CTD_KDM2A_2B-like"/>
    <property type="match status" value="1"/>
</dbReference>
<evidence type="ECO:0000313" key="24">
    <source>
        <dbReference type="EMBL" id="KAK3085173.1"/>
    </source>
</evidence>
<dbReference type="InterPro" id="IPR019786">
    <property type="entry name" value="Zinc_finger_PHD-type_CS"/>
</dbReference>
<dbReference type="InterPro" id="IPR011011">
    <property type="entry name" value="Znf_FYVE_PHD"/>
</dbReference>